<sequence>MASTTPASTAMGSAPTRRKLVLQELVAGPAPVPTSVVAKRTEPANVSTRRPPPGTAIHLASYKDIGWARRGWKILSARYRELTPLMPLYVAVDLPGKGHLVRLYGTAPAGGAVDLGGICRELKTAGAYCSLNPEG</sequence>
<evidence type="ECO:0000313" key="3">
    <source>
        <dbReference type="Proteomes" id="UP001279642"/>
    </source>
</evidence>
<protein>
    <submittedName>
        <fullName evidence="2">Uncharacterized protein</fullName>
    </submittedName>
</protein>
<proteinExistence type="predicted"/>
<dbReference type="RefSeq" id="WP_320509244.1">
    <property type="nucleotide sequence ID" value="NZ_JAXCLW010000004.1"/>
</dbReference>
<accession>A0ABU5ECQ8</accession>
<organism evidence="2 3">
    <name type="scientific">Dongia soli</name>
    <dbReference type="NCBI Taxonomy" id="600628"/>
    <lineage>
        <taxon>Bacteria</taxon>
        <taxon>Pseudomonadati</taxon>
        <taxon>Pseudomonadota</taxon>
        <taxon>Alphaproteobacteria</taxon>
        <taxon>Rhodospirillales</taxon>
        <taxon>Dongiaceae</taxon>
        <taxon>Dongia</taxon>
    </lineage>
</organism>
<evidence type="ECO:0000256" key="1">
    <source>
        <dbReference type="SAM" id="MobiDB-lite"/>
    </source>
</evidence>
<name>A0ABU5ECQ8_9PROT</name>
<feature type="region of interest" description="Disordered" evidence="1">
    <location>
        <begin position="33"/>
        <end position="53"/>
    </location>
</feature>
<comment type="caution">
    <text evidence="2">The sequence shown here is derived from an EMBL/GenBank/DDBJ whole genome shotgun (WGS) entry which is preliminary data.</text>
</comment>
<dbReference type="EMBL" id="JAXCLW010000004">
    <property type="protein sequence ID" value="MDY0884173.1"/>
    <property type="molecule type" value="Genomic_DNA"/>
</dbReference>
<gene>
    <name evidence="2" type="ORF">SMD27_15105</name>
</gene>
<evidence type="ECO:0000313" key="2">
    <source>
        <dbReference type="EMBL" id="MDY0884173.1"/>
    </source>
</evidence>
<keyword evidence="3" id="KW-1185">Reference proteome</keyword>
<dbReference type="Proteomes" id="UP001279642">
    <property type="component" value="Unassembled WGS sequence"/>
</dbReference>
<reference evidence="2 3" key="1">
    <citation type="journal article" date="2016" name="Antonie Van Leeuwenhoek">
        <title>Dongia soli sp. nov., isolated from soil from Dokdo, Korea.</title>
        <authorList>
            <person name="Kim D.U."/>
            <person name="Lee H."/>
            <person name="Kim H."/>
            <person name="Kim S.G."/>
            <person name="Ka J.O."/>
        </authorList>
    </citation>
    <scope>NUCLEOTIDE SEQUENCE [LARGE SCALE GENOMIC DNA]</scope>
    <source>
        <strain evidence="2 3">D78</strain>
    </source>
</reference>